<dbReference type="AlphaFoldDB" id="A0A371R2U6"/>
<dbReference type="RefSeq" id="WP_116420442.1">
    <property type="nucleotide sequence ID" value="NZ_NMUE01000003.1"/>
</dbReference>
<reference evidence="1 2" key="1">
    <citation type="submission" date="2017-07" db="EMBL/GenBank/DDBJ databases">
        <title>Draft genome sequence of aerobic hyperthermophilic archaea, Pyrobaculum aerophilum YKB31 and YKB32.</title>
        <authorList>
            <person name="Mochizuki T."/>
            <person name="Berliner A.J."/>
            <person name="Yoshida-Takashima Y."/>
            <person name="Takaki Y."/>
            <person name="Nunoura T."/>
            <person name="Takai K."/>
        </authorList>
    </citation>
    <scope>NUCLEOTIDE SEQUENCE [LARGE SCALE GENOMIC DNA]</scope>
    <source>
        <strain evidence="1 2">YKB31</strain>
    </source>
</reference>
<evidence type="ECO:0000313" key="2">
    <source>
        <dbReference type="Proteomes" id="UP000257123"/>
    </source>
</evidence>
<proteinExistence type="predicted"/>
<sequence length="96" mass="10876">MEISAEPGRYAVGNREGVKEGDCVILREAARRFPASLGGGPARKISREDSHKLFEKIGADINYFSEWLSKYKKFYLVELEGYYPFEKPVSLDDVIA</sequence>
<dbReference type="EMBL" id="NMUE01000003">
    <property type="protein sequence ID" value="RFA98065.1"/>
    <property type="molecule type" value="Genomic_DNA"/>
</dbReference>
<gene>
    <name evidence="1" type="ORF">CGL51_01620</name>
</gene>
<protein>
    <submittedName>
        <fullName evidence="1">Uncharacterized protein</fullName>
    </submittedName>
</protein>
<name>A0A371R2U6_9CREN</name>
<evidence type="ECO:0000313" key="1">
    <source>
        <dbReference type="EMBL" id="RFA98065.1"/>
    </source>
</evidence>
<organism evidence="1 2">
    <name type="scientific">Pyrobaculum aerophilum</name>
    <dbReference type="NCBI Taxonomy" id="13773"/>
    <lineage>
        <taxon>Archaea</taxon>
        <taxon>Thermoproteota</taxon>
        <taxon>Thermoprotei</taxon>
        <taxon>Thermoproteales</taxon>
        <taxon>Thermoproteaceae</taxon>
        <taxon>Pyrobaculum</taxon>
    </lineage>
</organism>
<accession>A0A371R2U6</accession>
<dbReference type="Proteomes" id="UP000257123">
    <property type="component" value="Unassembled WGS sequence"/>
</dbReference>
<comment type="caution">
    <text evidence="1">The sequence shown here is derived from an EMBL/GenBank/DDBJ whole genome shotgun (WGS) entry which is preliminary data.</text>
</comment>